<dbReference type="SUPFAM" id="SSF101327">
    <property type="entry name" value="YgfB-like"/>
    <property type="match status" value="1"/>
</dbReference>
<proteinExistence type="predicted"/>
<sequence length="195" mass="21894">MMDFSYQPAHEALLIAYLDQRMQTNSEVFELKALEGFLFATVCSPDGIEPEMWLSHVTGGDEQISEDVVFAMLALHHHVSEQVFSSGFTLPFDEASLWQDKQLWSTGFLHGCQSYLNKLNESEQLSDELKQALVTSTELLGFFSLEYAQVEVYCQSIEADINDFVTQQFQLAADVAPAYAELIEQVALGSGLYND</sequence>
<evidence type="ECO:0000313" key="2">
    <source>
        <dbReference type="Proteomes" id="UP000031327"/>
    </source>
</evidence>
<accession>A0A0C1QEQ9</accession>
<name>A0A0C1QEQ9_9GAMM</name>
<dbReference type="Gene3D" id="1.20.120.740">
    <property type="entry name" value="YgfB uncharacterised protein family UPF0149, PF03695"/>
    <property type="match status" value="1"/>
</dbReference>
<organism evidence="1 2">
    <name type="scientific">Pseudoalteromonas luteoviolacea</name>
    <dbReference type="NCBI Taxonomy" id="43657"/>
    <lineage>
        <taxon>Bacteria</taxon>
        <taxon>Pseudomonadati</taxon>
        <taxon>Pseudomonadota</taxon>
        <taxon>Gammaproteobacteria</taxon>
        <taxon>Alteromonadales</taxon>
        <taxon>Pseudoalteromonadaceae</taxon>
        <taxon>Pseudoalteromonas</taxon>
    </lineage>
</organism>
<dbReference type="RefSeq" id="WP_039607709.1">
    <property type="nucleotide sequence ID" value="NZ_JWIC01000001.1"/>
</dbReference>
<dbReference type="OrthoDB" id="570299at2"/>
<dbReference type="Pfam" id="PF03695">
    <property type="entry name" value="UPF0149"/>
    <property type="match status" value="1"/>
</dbReference>
<evidence type="ECO:0008006" key="3">
    <source>
        <dbReference type="Google" id="ProtNLM"/>
    </source>
</evidence>
<dbReference type="EMBL" id="JWIC01000001">
    <property type="protein sequence ID" value="KID59111.1"/>
    <property type="molecule type" value="Genomic_DNA"/>
</dbReference>
<dbReference type="InterPro" id="IPR011978">
    <property type="entry name" value="YgfB-like"/>
</dbReference>
<comment type="caution">
    <text evidence="1">The sequence shown here is derived from an EMBL/GenBank/DDBJ whole genome shotgun (WGS) entry which is preliminary data.</text>
</comment>
<evidence type="ECO:0000313" key="1">
    <source>
        <dbReference type="EMBL" id="KID59111.1"/>
    </source>
</evidence>
<dbReference type="InterPro" id="IPR036255">
    <property type="entry name" value="YgfB-like_sf"/>
</dbReference>
<dbReference type="AlphaFoldDB" id="A0A0C1QEQ9"/>
<gene>
    <name evidence="1" type="ORF">JF50_01250</name>
</gene>
<dbReference type="Proteomes" id="UP000031327">
    <property type="component" value="Unassembled WGS sequence"/>
</dbReference>
<dbReference type="NCBIfam" id="TIGR02292">
    <property type="entry name" value="ygfB_yecA"/>
    <property type="match status" value="1"/>
</dbReference>
<reference evidence="1 2" key="1">
    <citation type="submission" date="2014-12" db="EMBL/GenBank/DDBJ databases">
        <title>Draft Genome Sequence of Pseudoalteromonas luteoviolacea HI1.</title>
        <authorList>
            <person name="Asahina A.Y."/>
            <person name="Hadfield M.G."/>
        </authorList>
    </citation>
    <scope>NUCLEOTIDE SEQUENCE [LARGE SCALE GENOMIC DNA]</scope>
    <source>
        <strain evidence="1 2">HI1</strain>
    </source>
</reference>
<protein>
    <recommendedName>
        <fullName evidence="3">YecA family protein</fullName>
    </recommendedName>
</protein>